<feature type="binding site" evidence="8">
    <location>
        <position position="53"/>
    </location>
    <ligand>
        <name>FAD</name>
        <dbReference type="ChEBI" id="CHEBI:57692"/>
    </ligand>
</feature>
<dbReference type="PRINTS" id="PR00411">
    <property type="entry name" value="PNDRDTASEI"/>
</dbReference>
<sequence length="476" mass="51720">MATILKPDICVIGAGSGGLSVAAAAATFGVSVVLIEKGAMGGDCLNYGCVPSKAMIAAGRRAHQMRNADPFGIAGVEPEIDFRKVNAHVQSVIASIAPNDSVERFTALGVRVIQEEARFKDRRTVIAGDAEIRARRFVVSTGSSPLVPPIPGLDEVDYLTNETIFDRKRRAGHLVVIGGGPIGMELAQAHRRLGCEVTVVEASSALGKDDPELAAIVLDRLREEGIAIRDKTKVVRVERRGKTIVRVHVETESGPETIDGTHLLVAVGRAANVEALDLEKAGIDFDRKGIKVSDKLRTTNRRVYAIGDVARGLQFTHVANYHAGLVIRALLFRLPAREDRTLIPWTTFTDPELAHVGLNEADAMKQYKGEIRVLRWPYAENDRAQAERETTGFIKLVTDRRGRLLGATIVGANAGEMINMWSLAVSKKLGMRDIAGYVAPYPTTSEIGKRAAMAYFSDAARRPSVRRLIGFLRLFG</sequence>
<evidence type="ECO:0000256" key="1">
    <source>
        <dbReference type="ARBA" id="ARBA00007532"/>
    </source>
</evidence>
<dbReference type="PANTHER" id="PTHR43014:SF2">
    <property type="entry name" value="MERCURIC REDUCTASE"/>
    <property type="match status" value="1"/>
</dbReference>
<evidence type="ECO:0000313" key="13">
    <source>
        <dbReference type="EMBL" id="APH70797.1"/>
    </source>
</evidence>
<feature type="binding site" evidence="8">
    <location>
        <begin position="178"/>
        <end position="185"/>
    </location>
    <ligand>
        <name>NAD(+)</name>
        <dbReference type="ChEBI" id="CHEBI:57540"/>
    </ligand>
</feature>
<dbReference type="Gene3D" id="3.30.390.30">
    <property type="match status" value="1"/>
</dbReference>
<feature type="binding site" evidence="8">
    <location>
        <position position="308"/>
    </location>
    <ligand>
        <name>FAD</name>
        <dbReference type="ChEBI" id="CHEBI:57692"/>
    </ligand>
</feature>
<dbReference type="EMBL" id="CP018171">
    <property type="protein sequence ID" value="APH70797.1"/>
    <property type="molecule type" value="Genomic_DNA"/>
</dbReference>
<evidence type="ECO:0000256" key="7">
    <source>
        <dbReference type="ARBA" id="ARBA00023284"/>
    </source>
</evidence>
<dbReference type="InterPro" id="IPR036188">
    <property type="entry name" value="FAD/NAD-bd_sf"/>
</dbReference>
<dbReference type="PROSITE" id="PS00076">
    <property type="entry name" value="PYRIDINE_REDOX_1"/>
    <property type="match status" value="1"/>
</dbReference>
<keyword evidence="8" id="KW-0547">Nucleotide-binding</keyword>
<dbReference type="AlphaFoldDB" id="A0A1L3SMZ9"/>
<dbReference type="Pfam" id="PF07992">
    <property type="entry name" value="Pyr_redox_2"/>
    <property type="match status" value="1"/>
</dbReference>
<accession>A0A1L3SMZ9</accession>
<evidence type="ECO:0000256" key="9">
    <source>
        <dbReference type="PIRSR" id="PIRSR000350-4"/>
    </source>
</evidence>
<gene>
    <name evidence="13" type="ORF">BSQ44_04915</name>
</gene>
<dbReference type="RefSeq" id="WP_072602206.1">
    <property type="nucleotide sequence ID" value="NZ_CP018171.1"/>
</dbReference>
<comment type="cofactor">
    <cofactor evidence="8">
        <name>FAD</name>
        <dbReference type="ChEBI" id="CHEBI:57692"/>
    </cofactor>
    <text evidence="8">Binds 1 FAD per subunit.</text>
</comment>
<keyword evidence="5 10" id="KW-0560">Oxidoreductase</keyword>
<name>A0A1L3SMZ9_9HYPH</name>
<evidence type="ECO:0000256" key="4">
    <source>
        <dbReference type="ARBA" id="ARBA00022857"/>
    </source>
</evidence>
<feature type="binding site" evidence="8">
    <location>
        <begin position="141"/>
        <end position="143"/>
    </location>
    <ligand>
        <name>FAD</name>
        <dbReference type="ChEBI" id="CHEBI:57692"/>
    </ligand>
</feature>
<dbReference type="GO" id="GO:0003955">
    <property type="term" value="F:NAD(P)H dehydrogenase (quinone) activity"/>
    <property type="evidence" value="ECO:0007669"/>
    <property type="project" value="TreeGrafter"/>
</dbReference>
<evidence type="ECO:0000256" key="6">
    <source>
        <dbReference type="ARBA" id="ARBA00023157"/>
    </source>
</evidence>
<dbReference type="Proteomes" id="UP000182840">
    <property type="component" value="Chromosome"/>
</dbReference>
<dbReference type="InterPro" id="IPR001100">
    <property type="entry name" value="Pyr_nuc-diS_OxRdtase"/>
</dbReference>
<dbReference type="SUPFAM" id="SSF55424">
    <property type="entry name" value="FAD/NAD-linked reductases, dimerisation (C-terminal) domain"/>
    <property type="match status" value="1"/>
</dbReference>
<dbReference type="KEGG" id="meso:BSQ44_04915"/>
<dbReference type="GO" id="GO:0016668">
    <property type="term" value="F:oxidoreductase activity, acting on a sulfur group of donors, NAD(P) as acceptor"/>
    <property type="evidence" value="ECO:0007669"/>
    <property type="project" value="InterPro"/>
</dbReference>
<evidence type="ECO:0000256" key="2">
    <source>
        <dbReference type="ARBA" id="ARBA00022630"/>
    </source>
</evidence>
<dbReference type="InterPro" id="IPR012999">
    <property type="entry name" value="Pyr_OxRdtase_I_AS"/>
</dbReference>
<keyword evidence="2 10" id="KW-0285">Flavoprotein</keyword>
<reference evidence="14" key="1">
    <citation type="submission" date="2016-11" db="EMBL/GenBank/DDBJ databases">
        <title>Mesorhizobium oceanicum sp. nov., isolated from deep seawater in South China Sea.</title>
        <authorList>
            <person name="Fu G.-Y."/>
        </authorList>
    </citation>
    <scope>NUCLEOTIDE SEQUENCE [LARGE SCALE GENOMIC DNA]</scope>
    <source>
        <strain evidence="14">B7</strain>
    </source>
</reference>
<protein>
    <submittedName>
        <fullName evidence="13">Dihydrolipoamide dehydrogenase</fullName>
    </submittedName>
</protein>
<feature type="domain" description="Pyridine nucleotide-disulphide oxidoreductase dimerisation" evidence="11">
    <location>
        <begin position="343"/>
        <end position="451"/>
    </location>
</feature>
<dbReference type="InterPro" id="IPR004099">
    <property type="entry name" value="Pyr_nucl-diS_OxRdtase_dimer"/>
</dbReference>
<proteinExistence type="inferred from homology"/>
<evidence type="ECO:0000259" key="11">
    <source>
        <dbReference type="Pfam" id="PF02852"/>
    </source>
</evidence>
<dbReference type="OrthoDB" id="9781772at2"/>
<dbReference type="Gene3D" id="3.50.50.60">
    <property type="entry name" value="FAD/NAD(P)-binding domain"/>
    <property type="match status" value="2"/>
</dbReference>
<keyword evidence="14" id="KW-1185">Reference proteome</keyword>
<feature type="binding site" evidence="8">
    <location>
        <position position="201"/>
    </location>
    <ligand>
        <name>NAD(+)</name>
        <dbReference type="ChEBI" id="CHEBI:57540"/>
    </ligand>
</feature>
<dbReference type="STRING" id="1670800.BSQ44_04915"/>
<organism evidence="13 14">
    <name type="scientific">Aquibium oceanicum</name>
    <dbReference type="NCBI Taxonomy" id="1670800"/>
    <lineage>
        <taxon>Bacteria</taxon>
        <taxon>Pseudomonadati</taxon>
        <taxon>Pseudomonadota</taxon>
        <taxon>Alphaproteobacteria</taxon>
        <taxon>Hyphomicrobiales</taxon>
        <taxon>Phyllobacteriaceae</taxon>
        <taxon>Aquibium</taxon>
    </lineage>
</organism>
<dbReference type="FunFam" id="3.30.390.30:FF:000001">
    <property type="entry name" value="Dihydrolipoyl dehydrogenase"/>
    <property type="match status" value="1"/>
</dbReference>
<dbReference type="PIRSF" id="PIRSF000350">
    <property type="entry name" value="Mercury_reductase_MerA"/>
    <property type="match status" value="1"/>
</dbReference>
<feature type="binding site" evidence="8">
    <location>
        <position position="268"/>
    </location>
    <ligand>
        <name>NAD(+)</name>
        <dbReference type="ChEBI" id="CHEBI:57540"/>
    </ligand>
</feature>
<keyword evidence="6" id="KW-1015">Disulfide bond</keyword>
<dbReference type="InterPro" id="IPR016156">
    <property type="entry name" value="FAD/NAD-linked_Rdtase_dimer_sf"/>
</dbReference>
<keyword evidence="8" id="KW-0520">NAD</keyword>
<dbReference type="GO" id="GO:0050660">
    <property type="term" value="F:flavin adenine dinucleotide binding"/>
    <property type="evidence" value="ECO:0007669"/>
    <property type="project" value="TreeGrafter"/>
</dbReference>
<keyword evidence="4" id="KW-0521">NADP</keyword>
<evidence type="ECO:0000313" key="14">
    <source>
        <dbReference type="Proteomes" id="UP000182840"/>
    </source>
</evidence>
<dbReference type="PANTHER" id="PTHR43014">
    <property type="entry name" value="MERCURIC REDUCTASE"/>
    <property type="match status" value="1"/>
</dbReference>
<feature type="domain" description="FAD/NAD(P)-binding" evidence="12">
    <location>
        <begin position="8"/>
        <end position="322"/>
    </location>
</feature>
<dbReference type="InterPro" id="IPR023753">
    <property type="entry name" value="FAD/NAD-binding_dom"/>
</dbReference>
<evidence type="ECO:0000256" key="5">
    <source>
        <dbReference type="ARBA" id="ARBA00023002"/>
    </source>
</evidence>
<dbReference type="Pfam" id="PF02852">
    <property type="entry name" value="Pyr_redox_dim"/>
    <property type="match status" value="1"/>
</dbReference>
<evidence type="ECO:0000259" key="12">
    <source>
        <dbReference type="Pfam" id="PF07992"/>
    </source>
</evidence>
<dbReference type="PRINTS" id="PR00368">
    <property type="entry name" value="FADPNR"/>
</dbReference>
<feature type="disulfide bond" description="Redox-active" evidence="9">
    <location>
        <begin position="44"/>
        <end position="49"/>
    </location>
</feature>
<keyword evidence="3 8" id="KW-0274">FAD</keyword>
<evidence type="ECO:0000256" key="3">
    <source>
        <dbReference type="ARBA" id="ARBA00022827"/>
    </source>
</evidence>
<evidence type="ECO:0000256" key="10">
    <source>
        <dbReference type="RuleBase" id="RU003691"/>
    </source>
</evidence>
<evidence type="ECO:0000256" key="8">
    <source>
        <dbReference type="PIRSR" id="PIRSR000350-3"/>
    </source>
</evidence>
<comment type="similarity">
    <text evidence="1 10">Belongs to the class-I pyridine nucleotide-disulfide oxidoreductase family.</text>
</comment>
<dbReference type="SUPFAM" id="SSF51905">
    <property type="entry name" value="FAD/NAD(P)-binding domain"/>
    <property type="match status" value="1"/>
</dbReference>
<keyword evidence="7 10" id="KW-0676">Redox-active center</keyword>